<evidence type="ECO:0000313" key="3">
    <source>
        <dbReference type="Proteomes" id="UP000326924"/>
    </source>
</evidence>
<feature type="compositionally biased region" description="Polar residues" evidence="1">
    <location>
        <begin position="501"/>
        <end position="511"/>
    </location>
</feature>
<feature type="region of interest" description="Disordered" evidence="1">
    <location>
        <begin position="80"/>
        <end position="124"/>
    </location>
</feature>
<accession>A0A5J5FC25</accession>
<feature type="compositionally biased region" description="Polar residues" evidence="1">
    <location>
        <begin position="641"/>
        <end position="654"/>
    </location>
</feature>
<comment type="caution">
    <text evidence="2">The sequence shown here is derived from an EMBL/GenBank/DDBJ whole genome shotgun (WGS) entry which is preliminary data.</text>
</comment>
<protein>
    <recommendedName>
        <fullName evidence="4">PH domain-containing protein</fullName>
    </recommendedName>
</protein>
<feature type="compositionally biased region" description="Basic and acidic residues" evidence="1">
    <location>
        <begin position="321"/>
        <end position="340"/>
    </location>
</feature>
<proteinExistence type="predicted"/>
<dbReference type="AlphaFoldDB" id="A0A5J5FC25"/>
<feature type="compositionally biased region" description="Low complexity" evidence="1">
    <location>
        <begin position="593"/>
        <end position="611"/>
    </location>
</feature>
<feature type="compositionally biased region" description="Basic and acidic residues" evidence="1">
    <location>
        <begin position="707"/>
        <end position="718"/>
    </location>
</feature>
<dbReference type="Proteomes" id="UP000326924">
    <property type="component" value="Unassembled WGS sequence"/>
</dbReference>
<feature type="compositionally biased region" description="Basic and acidic residues" evidence="1">
    <location>
        <begin position="655"/>
        <end position="676"/>
    </location>
</feature>
<gene>
    <name evidence="2" type="ORF">FN846DRAFT_245211</name>
</gene>
<evidence type="ECO:0000313" key="2">
    <source>
        <dbReference type="EMBL" id="KAA8914888.1"/>
    </source>
</evidence>
<keyword evidence="3" id="KW-1185">Reference proteome</keyword>
<evidence type="ECO:0000256" key="1">
    <source>
        <dbReference type="SAM" id="MobiDB-lite"/>
    </source>
</evidence>
<feature type="region of interest" description="Disordered" evidence="1">
    <location>
        <begin position="207"/>
        <end position="246"/>
    </location>
</feature>
<feature type="compositionally biased region" description="Low complexity" evidence="1">
    <location>
        <begin position="29"/>
        <end position="46"/>
    </location>
</feature>
<reference evidence="2 3" key="1">
    <citation type="submission" date="2019-09" db="EMBL/GenBank/DDBJ databases">
        <title>Draft genome of the ectomycorrhizal ascomycete Sphaerosporella brunnea.</title>
        <authorList>
            <consortium name="DOE Joint Genome Institute"/>
            <person name="Benucci G.M."/>
            <person name="Marozzi G."/>
            <person name="Antonielli L."/>
            <person name="Sanchez S."/>
            <person name="Marco P."/>
            <person name="Wang X."/>
            <person name="Falini L.B."/>
            <person name="Barry K."/>
            <person name="Haridas S."/>
            <person name="Lipzen A."/>
            <person name="Labutti K."/>
            <person name="Grigoriev I.V."/>
            <person name="Murat C."/>
            <person name="Martin F."/>
            <person name="Albertini E."/>
            <person name="Donnini D."/>
            <person name="Bonito G."/>
        </authorList>
    </citation>
    <scope>NUCLEOTIDE SEQUENCE [LARGE SCALE GENOMIC DNA]</scope>
    <source>
        <strain evidence="2 3">Sb_GMNB300</strain>
    </source>
</reference>
<feature type="region of interest" description="Disordered" evidence="1">
    <location>
        <begin position="446"/>
        <end position="615"/>
    </location>
</feature>
<feature type="region of interest" description="Disordered" evidence="1">
    <location>
        <begin position="1"/>
        <end position="20"/>
    </location>
</feature>
<feature type="compositionally biased region" description="Pro residues" evidence="1">
    <location>
        <begin position="719"/>
        <end position="730"/>
    </location>
</feature>
<organism evidence="2 3">
    <name type="scientific">Sphaerosporella brunnea</name>
    <dbReference type="NCBI Taxonomy" id="1250544"/>
    <lineage>
        <taxon>Eukaryota</taxon>
        <taxon>Fungi</taxon>
        <taxon>Dikarya</taxon>
        <taxon>Ascomycota</taxon>
        <taxon>Pezizomycotina</taxon>
        <taxon>Pezizomycetes</taxon>
        <taxon>Pezizales</taxon>
        <taxon>Pyronemataceae</taxon>
        <taxon>Sphaerosporella</taxon>
    </lineage>
</organism>
<feature type="compositionally biased region" description="Low complexity" evidence="1">
    <location>
        <begin position="683"/>
        <end position="703"/>
    </location>
</feature>
<feature type="compositionally biased region" description="Polar residues" evidence="1">
    <location>
        <begin position="518"/>
        <end position="527"/>
    </location>
</feature>
<feature type="compositionally biased region" description="Low complexity" evidence="1">
    <location>
        <begin position="7"/>
        <end position="20"/>
    </location>
</feature>
<feature type="region of interest" description="Disordered" evidence="1">
    <location>
        <begin position="29"/>
        <end position="64"/>
    </location>
</feature>
<feature type="compositionally biased region" description="Basic and acidic residues" evidence="1">
    <location>
        <begin position="299"/>
        <end position="309"/>
    </location>
</feature>
<feature type="compositionally biased region" description="Basic and acidic residues" evidence="1">
    <location>
        <begin position="350"/>
        <end position="363"/>
    </location>
</feature>
<feature type="region of interest" description="Disordered" evidence="1">
    <location>
        <begin position="627"/>
        <end position="733"/>
    </location>
</feature>
<feature type="region of interest" description="Disordered" evidence="1">
    <location>
        <begin position="258"/>
        <end position="433"/>
    </location>
</feature>
<name>A0A5J5FC25_9PEZI</name>
<dbReference type="InParanoid" id="A0A5J5FC25"/>
<sequence>MKDRDLTTTTTTSSSSTLTATASLLSKGDFSSTTNLHLSSTSSSSTPEPPRRKSTSSATRPSAADIYSYYPYVPKVKLGPRPVPHVEAPKRPHTASNDRTKHQHQQHHHHHQQPANSQSAPEELRAAVPRSVHLPLKKSPASAKATTLAAPSIHSIPQPTLPPSPDTPTSLYSFSIYSSTASLKSAGTAAEGPTPEKQRLMRALQLRRQQQQQLAERKLQDKVDEHDNSPTAPLSGDHTPTVSTMPINDDALESIATTESVTAAPIRDSDTSLDKVNGTEILPSENEDNSADAVSEVIDSTRKVEDHEPSSGNGEAEAGDEDAKKKKDKFDSTMPDKTEPEVEAAEADAEGDKLIEGTTKVRDDVDEESDGESTVSLEAPLNESRTTQPAQVPAVDAKGIQQPAGATDSSLMPPPKSTKRLERSSTTVVPVTETPVLESARSVSAPFLKSARPESKPAVAKKVTVGGGGGSVSQRIRQFQQLASTQKKPAQNFNIPPRTPSRGSVRSNSPTPEFLANRPQSAMSNKSPPRAGSISGLSGSLAPGAMPLSYRNSMPPPPLKEPIRSSVVVVDRDNRPQLQVTTKISRDDKQMMSPSLSPQSSHPSLNLLSSPTERVVTLESSALPLKSFDVATDYAAPTSMLRRSSTDAGSSARNSSRDREGRSRLFSRSPKDKDLDDVPEMLSPTTRSRSGSGSSIKSPKSPSFLKRVSESLTRRKDPSPPPPPPKPPAPVESAQKKYLHVGSINVQLPDTMLWKRRFMKIDSDGWLFLSLTDDEVCYSRGDG</sequence>
<dbReference type="OrthoDB" id="74412at2759"/>
<dbReference type="EMBL" id="VXIS01000002">
    <property type="protein sequence ID" value="KAA8914888.1"/>
    <property type="molecule type" value="Genomic_DNA"/>
</dbReference>
<feature type="compositionally biased region" description="Basic residues" evidence="1">
    <location>
        <begin position="101"/>
        <end position="112"/>
    </location>
</feature>
<feature type="compositionally biased region" description="Polar residues" evidence="1">
    <location>
        <begin position="474"/>
        <end position="494"/>
    </location>
</feature>
<feature type="compositionally biased region" description="Low complexity" evidence="1">
    <location>
        <begin position="531"/>
        <end position="545"/>
    </location>
</feature>
<feature type="compositionally biased region" description="Basic and acidic residues" evidence="1">
    <location>
        <begin position="215"/>
        <end position="228"/>
    </location>
</feature>
<evidence type="ECO:0008006" key="4">
    <source>
        <dbReference type="Google" id="ProtNLM"/>
    </source>
</evidence>